<keyword evidence="1" id="KW-0732">Signal</keyword>
<evidence type="ECO:0000313" key="2">
    <source>
        <dbReference type="EMBL" id="QVL33445.1"/>
    </source>
</evidence>
<dbReference type="PROSITE" id="PS51257">
    <property type="entry name" value="PROKAR_LIPOPROTEIN"/>
    <property type="match status" value="1"/>
</dbReference>
<dbReference type="AlphaFoldDB" id="A0A8E6EVZ9"/>
<dbReference type="EMBL" id="CP074694">
    <property type="protein sequence ID" value="QVL33445.1"/>
    <property type="molecule type" value="Genomic_DNA"/>
</dbReference>
<dbReference type="RefSeq" id="WP_213498334.1">
    <property type="nucleotide sequence ID" value="NZ_CP074694.1"/>
</dbReference>
<sequence length="595" mass="65576">MRRFWLLFVAGTLFAGVGCSSSSDTKKKANKDSSTENRESSLAAYLDKPIDANSCKELLQNYIASLPEAKALKLKKAVAGLKESLTSIPALSLKPDAEFLISEEFVLADAIYLEENLLLREVEKNLQLSKLAPELRAKKAFEWVCRQVYIKNRPLQASMAAPAHITLQSGCGMPWDRSYTFLALLRHLDLEGFLLAPPELNKTMFLSGNAPNPASKSGPAPSSAPKVAPIWGVGVLIGKDMLIFDSQTGTQVMLAGGQPAKIQDLKKDGELVSRIIEPKRPFTLTSDQVRQSVPFIAAPLSSLAARMKFLDEDLKHELSLHRDVVAAMTKLKDAGFEPQIWNVPGDPANFCHLIQLLAINPPILDQIRSQVIPMEAFPRVFFTLESEQARGGPLKIFSNGFLKMHFNMDGNPEADPPIVQGLFRGSLNDTINKLLKLKDTAEAERQIIQKDPNLEKEVFKWCEAANQAYAALSRAERSNDASAKALAQGNIEQIFKASGRAMSLVSRVVFTMTSKDALYYVAMAVHEKAERLSLRALAEPGKISAALIKDAWKDSVDWWSRYLNYSVGGNELGNAAREAHANKLKEQATQLAESK</sequence>
<feature type="chain" id="PRO_5034001836" evidence="1">
    <location>
        <begin position="16"/>
        <end position="595"/>
    </location>
</feature>
<dbReference type="KEGG" id="tsph:KIH39_05905"/>
<accession>A0A8E6EVZ9</accession>
<gene>
    <name evidence="2" type="ORF">KIH39_05905</name>
</gene>
<evidence type="ECO:0000313" key="3">
    <source>
        <dbReference type="Proteomes" id="UP000676194"/>
    </source>
</evidence>
<feature type="signal peptide" evidence="1">
    <location>
        <begin position="1"/>
        <end position="15"/>
    </location>
</feature>
<organism evidence="2 3">
    <name type="scientific">Telmatocola sphagniphila</name>
    <dbReference type="NCBI Taxonomy" id="1123043"/>
    <lineage>
        <taxon>Bacteria</taxon>
        <taxon>Pseudomonadati</taxon>
        <taxon>Planctomycetota</taxon>
        <taxon>Planctomycetia</taxon>
        <taxon>Gemmatales</taxon>
        <taxon>Gemmataceae</taxon>
    </lineage>
</organism>
<dbReference type="Proteomes" id="UP000676194">
    <property type="component" value="Chromosome"/>
</dbReference>
<reference evidence="2" key="1">
    <citation type="submission" date="2021-05" db="EMBL/GenBank/DDBJ databases">
        <title>Complete genome sequence of the cellulolytic planctomycete Telmatocola sphagniphila SP2T and characterization of the first cellulase from planctomycetes.</title>
        <authorList>
            <person name="Rakitin A.L."/>
            <person name="Beletsky A.V."/>
            <person name="Naumoff D.G."/>
            <person name="Kulichevskaya I.S."/>
            <person name="Mardanov A.V."/>
            <person name="Ravin N.V."/>
            <person name="Dedysh S.N."/>
        </authorList>
    </citation>
    <scope>NUCLEOTIDE SEQUENCE</scope>
    <source>
        <strain evidence="2">SP2T</strain>
    </source>
</reference>
<proteinExistence type="predicted"/>
<keyword evidence="3" id="KW-1185">Reference proteome</keyword>
<evidence type="ECO:0000256" key="1">
    <source>
        <dbReference type="SAM" id="SignalP"/>
    </source>
</evidence>
<protein>
    <submittedName>
        <fullName evidence="2">Uncharacterized protein</fullName>
    </submittedName>
</protein>
<name>A0A8E6EVZ9_9BACT</name>